<dbReference type="Pfam" id="PF12662">
    <property type="entry name" value="cEGF"/>
    <property type="match status" value="3"/>
</dbReference>
<dbReference type="EMBL" id="NEVH01008217">
    <property type="protein sequence ID" value="PNF34446.1"/>
    <property type="molecule type" value="Genomic_DNA"/>
</dbReference>
<dbReference type="PANTHER" id="PTHR24034">
    <property type="entry name" value="EGF-LIKE DOMAIN-CONTAINING PROTEIN"/>
    <property type="match status" value="1"/>
</dbReference>
<dbReference type="InterPro" id="IPR001881">
    <property type="entry name" value="EGF-like_Ca-bd_dom"/>
</dbReference>
<feature type="chain" id="PRO_5014423098" description="EGF-like domain-containing protein" evidence="12">
    <location>
        <begin position="27"/>
        <end position="1473"/>
    </location>
</feature>
<evidence type="ECO:0000256" key="9">
    <source>
        <dbReference type="ARBA" id="ARBA00023157"/>
    </source>
</evidence>
<dbReference type="InterPro" id="IPR009030">
    <property type="entry name" value="Growth_fac_rcpt_cys_sf"/>
</dbReference>
<keyword evidence="4" id="KW-0272">Extracellular matrix</keyword>
<dbReference type="CDD" id="cd00054">
    <property type="entry name" value="EGF_CA"/>
    <property type="match status" value="8"/>
</dbReference>
<protein>
    <recommendedName>
        <fullName evidence="13">EGF-like domain-containing protein</fullName>
    </recommendedName>
</protein>
<dbReference type="PANTHER" id="PTHR24034:SF111">
    <property type="entry name" value="FIBULIN-2-LIKE ISOFORM X1"/>
    <property type="match status" value="1"/>
</dbReference>
<dbReference type="Gene3D" id="2.10.25.10">
    <property type="entry name" value="Laminin"/>
    <property type="match status" value="23"/>
</dbReference>
<dbReference type="Pfam" id="PF07645">
    <property type="entry name" value="EGF_CA"/>
    <property type="match status" value="16"/>
</dbReference>
<dbReference type="InterPro" id="IPR000152">
    <property type="entry name" value="EGF-type_Asp/Asn_hydroxyl_site"/>
</dbReference>
<feature type="domain" description="EGF-like" evidence="13">
    <location>
        <begin position="1166"/>
        <end position="1202"/>
    </location>
</feature>
<dbReference type="InterPro" id="IPR018097">
    <property type="entry name" value="EGF_Ca-bd_CS"/>
</dbReference>
<dbReference type="FunCoup" id="A0A2J7R0U6">
    <property type="interactions" value="4"/>
</dbReference>
<sequence>MCLIAKGIRWLLPLVVLCLLLHACKCALEPTFKRCCVLGSNWAAEDLKCNNFPAPVTGIPAEQQSICLSAVEICCLRKHREKQCEDGKGAARSGADCLVMSSTGGEYHKDCCEGCKLGLMSGSMGMECIFQNFEFGPPWDKAYHACCLESKPSTTSPTSISTAVTAASQKRETNIPTPALDSLCDLLPGELCAHICVPVPGSFYCLCREGFTLMADGKSCQHDDLPDRCKMNNPCAHKCLDTGVAIECSCHPGYKLASDERNCNDIDECALGTYICDSDDQACRNEPGTYLCVNPDGSVAKPPIQTNRPVVNDFGAGKCPLGYKFNLQSQVCDDIDECMLDVDNCGSNSACQNTIGSYICIRAPVETCPPGYRFDDFQQICSDIDECSEGLDDCQRDKHFCLNTEGNYTCQPQHDSKCPAGYKYNKAAAICEDVDECGENLHGCAPDTETCRNTVGAYECDMKCDLGYQYSLGLRTCVDIDECHLGQHNCKVRRCLNTIGSYTCVSEPKAACPAGYKPSSDKEKQCQDVDECRENVDSCDRYSETCINEIGSYRCEPIVNSATNENRTTSLRSAHTGQNSEENKLEVCPSGYNYSYSRKTCLDLDECMLGTNNCNPSEQCVNNPGSFWCNPTCRAGYQLDPQNPQTCIDIDECQEKVDTCHRNKERCRNTEGSFICEPVYHCQPGYKKTQNDLCVDIDECAEGRHNCIQGVQLCINTLGSYNCVDHKTICGRGFRYNSTYLHCQDINECEEELHNCNALTQVCINTRGSFQCQNQQKVTPQPLCPVGFQLDRESQTCVDVNECAESQLKCTHGEECVNTQGSFRCLRTSKLNSTSVSSTTILPAFLGPSFQDSNQICPAGFRYNTQSRRCFDVNECEEGTHVCSREACINEPGGYRCVPKSSDARQCQAGLKSDHATDTCVDIDECAENTDPPCDSNQECMNTHGSFQCICQTGFQLDPLLHACVDINECQLNKHDCLPSQRCDNTIGSYQCIRFTSCGTGYTLNAQTGLCEDDDECALGTDNCRNLGPTWQCRNTLGSFRCERKHCDDKKVLLSNGECKAVECPTGYEASQQGQCIDINECQRNNPCRRNQRCLNTAGSYRCISYLNCGGGFELNEAGNQCVDIDECAKSTHDCGRGQLCINRVGGYICQCPSGHVLDEQKECVDVDECTRFAGQVCAINSKCVNNVGSYRCVCNDGFRQDPKGGNGCVDIDECAESTGLCQQNCVNIWGSYRCSCNPGFTLHHDNRSCQDVDECEQFKDRNLCVGICVNQAGSYTCQCPEGYRIGIDGRTCQDIDECLDGSVCRNPNEVCLNTRGSYRCNSITCPPNFIKDPEHKNRCKRASLFCREGDTECLRLPSSISFNFITFVSNLAIPPVGYIDLFTMRGPLWSSSSVRFKLDMLDSRAPAGISPVTKDFFQLRQTSPNQAIISLRNSIQGPQQIDLQLSMELYHSGVFGGSAVAKLSIFVSEYEF</sequence>
<evidence type="ECO:0000313" key="15">
    <source>
        <dbReference type="Proteomes" id="UP000235965"/>
    </source>
</evidence>
<dbReference type="SUPFAM" id="SSF57184">
    <property type="entry name" value="Growth factor receptor domain"/>
    <property type="match status" value="7"/>
</dbReference>
<comment type="caution">
    <text evidence="14">The sequence shown here is derived from an EMBL/GenBank/DDBJ whole genome shotgun (WGS) entry which is preliminary data.</text>
</comment>
<evidence type="ECO:0000256" key="8">
    <source>
        <dbReference type="ARBA" id="ARBA00022837"/>
    </source>
</evidence>
<keyword evidence="6 12" id="KW-0732">Signal</keyword>
<keyword evidence="5 11" id="KW-0245">EGF-like domain</keyword>
<dbReference type="InParanoid" id="A0A2J7R0U6"/>
<evidence type="ECO:0000256" key="5">
    <source>
        <dbReference type="ARBA" id="ARBA00022536"/>
    </source>
</evidence>
<comment type="similarity">
    <text evidence="2">Belongs to the fibulin family.</text>
</comment>
<evidence type="ECO:0000256" key="4">
    <source>
        <dbReference type="ARBA" id="ARBA00022530"/>
    </source>
</evidence>
<dbReference type="FunFam" id="2.10.25.10:FF:000240">
    <property type="entry name" value="Vitamin K-dependent protein S"/>
    <property type="match status" value="1"/>
</dbReference>
<comment type="subcellular location">
    <subcellularLocation>
        <location evidence="1">Secreted</location>
        <location evidence="1">Extracellular space</location>
        <location evidence="1">Extracellular matrix</location>
    </subcellularLocation>
</comment>
<dbReference type="GO" id="GO:0005509">
    <property type="term" value="F:calcium ion binding"/>
    <property type="evidence" value="ECO:0007669"/>
    <property type="project" value="InterPro"/>
</dbReference>
<evidence type="ECO:0000256" key="12">
    <source>
        <dbReference type="SAM" id="SignalP"/>
    </source>
</evidence>
<dbReference type="InterPro" id="IPR055088">
    <property type="entry name" value="Fibulin_C"/>
</dbReference>
<dbReference type="PROSITE" id="PS01187">
    <property type="entry name" value="EGF_CA"/>
    <property type="match status" value="7"/>
</dbReference>
<dbReference type="Pfam" id="PF14670">
    <property type="entry name" value="FXa_inhibition"/>
    <property type="match status" value="1"/>
</dbReference>
<dbReference type="InterPro" id="IPR026823">
    <property type="entry name" value="cEGF"/>
</dbReference>
<feature type="signal peptide" evidence="12">
    <location>
        <begin position="1"/>
        <end position="26"/>
    </location>
</feature>
<evidence type="ECO:0000256" key="1">
    <source>
        <dbReference type="ARBA" id="ARBA00004498"/>
    </source>
</evidence>
<feature type="domain" description="EGF-like" evidence="13">
    <location>
        <begin position="922"/>
        <end position="965"/>
    </location>
</feature>
<keyword evidence="7" id="KW-0677">Repeat</keyword>
<evidence type="ECO:0000256" key="11">
    <source>
        <dbReference type="PROSITE-ProRule" id="PRU00076"/>
    </source>
</evidence>
<name>A0A2J7R0U6_9NEOP</name>
<evidence type="ECO:0000256" key="3">
    <source>
        <dbReference type="ARBA" id="ARBA00022525"/>
    </source>
</evidence>
<feature type="domain" description="EGF-like" evidence="13">
    <location>
        <begin position="1252"/>
        <end position="1294"/>
    </location>
</feature>
<evidence type="ECO:0000256" key="10">
    <source>
        <dbReference type="ARBA" id="ARBA00023180"/>
    </source>
</evidence>
<proteinExistence type="inferred from homology"/>
<dbReference type="PROSITE" id="PS01186">
    <property type="entry name" value="EGF_2"/>
    <property type="match status" value="4"/>
</dbReference>
<dbReference type="SMART" id="SM00181">
    <property type="entry name" value="EGF"/>
    <property type="match status" value="18"/>
</dbReference>
<keyword evidence="8" id="KW-0106">Calcium</keyword>
<gene>
    <name evidence="14" type="ORF">B7P43_G11235</name>
</gene>
<keyword evidence="9" id="KW-1015">Disulfide bond</keyword>
<dbReference type="PROSITE" id="PS00010">
    <property type="entry name" value="ASX_HYDROXYL"/>
    <property type="match status" value="5"/>
</dbReference>
<accession>A0A2J7R0U6</accession>
<dbReference type="InterPro" id="IPR049883">
    <property type="entry name" value="NOTCH1_EGF-like"/>
</dbReference>
<evidence type="ECO:0000256" key="7">
    <source>
        <dbReference type="ARBA" id="ARBA00022737"/>
    </source>
</evidence>
<dbReference type="InterPro" id="IPR000742">
    <property type="entry name" value="EGF"/>
</dbReference>
<dbReference type="OrthoDB" id="10022113at2759"/>
<organism evidence="14 15">
    <name type="scientific">Cryptotermes secundus</name>
    <dbReference type="NCBI Taxonomy" id="105785"/>
    <lineage>
        <taxon>Eukaryota</taxon>
        <taxon>Metazoa</taxon>
        <taxon>Ecdysozoa</taxon>
        <taxon>Arthropoda</taxon>
        <taxon>Hexapoda</taxon>
        <taxon>Insecta</taxon>
        <taxon>Pterygota</taxon>
        <taxon>Neoptera</taxon>
        <taxon>Polyneoptera</taxon>
        <taxon>Dictyoptera</taxon>
        <taxon>Blattodea</taxon>
        <taxon>Blattoidea</taxon>
        <taxon>Termitoidae</taxon>
        <taxon>Kalotermitidae</taxon>
        <taxon>Cryptotermitinae</taxon>
        <taxon>Cryptotermes</taxon>
    </lineage>
</organism>
<keyword evidence="3" id="KW-0964">Secreted</keyword>
<reference evidence="14 15" key="1">
    <citation type="submission" date="2017-12" db="EMBL/GenBank/DDBJ databases">
        <title>Hemimetabolous genomes reveal molecular basis of termite eusociality.</title>
        <authorList>
            <person name="Harrison M.C."/>
            <person name="Jongepier E."/>
            <person name="Robertson H.M."/>
            <person name="Arning N."/>
            <person name="Bitard-Feildel T."/>
            <person name="Chao H."/>
            <person name="Childers C.P."/>
            <person name="Dinh H."/>
            <person name="Doddapaneni H."/>
            <person name="Dugan S."/>
            <person name="Gowin J."/>
            <person name="Greiner C."/>
            <person name="Han Y."/>
            <person name="Hu H."/>
            <person name="Hughes D.S.T."/>
            <person name="Huylmans A.-K."/>
            <person name="Kemena C."/>
            <person name="Kremer L.P.M."/>
            <person name="Lee S.L."/>
            <person name="Lopez-Ezquerra A."/>
            <person name="Mallet L."/>
            <person name="Monroy-Kuhn J.M."/>
            <person name="Moser A."/>
            <person name="Murali S.C."/>
            <person name="Muzny D.M."/>
            <person name="Otani S."/>
            <person name="Piulachs M.-D."/>
            <person name="Poelchau M."/>
            <person name="Qu J."/>
            <person name="Schaub F."/>
            <person name="Wada-Katsumata A."/>
            <person name="Worley K.C."/>
            <person name="Xie Q."/>
            <person name="Ylla G."/>
            <person name="Poulsen M."/>
            <person name="Gibbs R.A."/>
            <person name="Schal C."/>
            <person name="Richards S."/>
            <person name="Belles X."/>
            <person name="Korb J."/>
            <person name="Bornberg-Bauer E."/>
        </authorList>
    </citation>
    <scope>NUCLEOTIDE SEQUENCE [LARGE SCALE GENOMIC DNA]</scope>
    <source>
        <tissue evidence="14">Whole body</tissue>
    </source>
</reference>
<dbReference type="FunFam" id="2.10.25.10:FF:000017">
    <property type="entry name" value="latent-transforming growth factor beta-binding protein 4 isoform X1"/>
    <property type="match status" value="1"/>
</dbReference>
<dbReference type="PROSITE" id="PS50026">
    <property type="entry name" value="EGF_3"/>
    <property type="match status" value="5"/>
</dbReference>
<evidence type="ECO:0000313" key="14">
    <source>
        <dbReference type="EMBL" id="PNF34446.1"/>
    </source>
</evidence>
<dbReference type="InterPro" id="IPR050751">
    <property type="entry name" value="ECM_structural_protein"/>
</dbReference>
<feature type="domain" description="EGF-like" evidence="13">
    <location>
        <begin position="1211"/>
        <end position="1251"/>
    </location>
</feature>
<dbReference type="STRING" id="105785.A0A2J7R0U6"/>
<evidence type="ECO:0000256" key="6">
    <source>
        <dbReference type="ARBA" id="ARBA00022729"/>
    </source>
</evidence>
<feature type="domain" description="EGF-like" evidence="13">
    <location>
        <begin position="1124"/>
        <end position="1165"/>
    </location>
</feature>
<dbReference type="FunFam" id="2.10.25.10:FF:000005">
    <property type="entry name" value="Fibrillin 2"/>
    <property type="match status" value="4"/>
</dbReference>
<evidence type="ECO:0000256" key="2">
    <source>
        <dbReference type="ARBA" id="ARBA00006127"/>
    </source>
</evidence>
<keyword evidence="10" id="KW-0325">Glycoprotein</keyword>
<dbReference type="Pfam" id="PF22914">
    <property type="entry name" value="Fibulin_C"/>
    <property type="match status" value="1"/>
</dbReference>
<dbReference type="SUPFAM" id="SSF57196">
    <property type="entry name" value="EGF/Laminin"/>
    <property type="match status" value="2"/>
</dbReference>
<dbReference type="FunFam" id="2.10.25.10:FF:000038">
    <property type="entry name" value="Fibrillin 2"/>
    <property type="match status" value="1"/>
</dbReference>
<dbReference type="Proteomes" id="UP000235965">
    <property type="component" value="Unassembled WGS sequence"/>
</dbReference>
<keyword evidence="15" id="KW-1185">Reference proteome</keyword>
<comment type="caution">
    <text evidence="11">Lacks conserved residue(s) required for the propagation of feature annotation.</text>
</comment>
<evidence type="ECO:0000259" key="13">
    <source>
        <dbReference type="PROSITE" id="PS50026"/>
    </source>
</evidence>
<dbReference type="SMART" id="SM00179">
    <property type="entry name" value="EGF_CA"/>
    <property type="match status" value="23"/>
</dbReference>